<organism evidence="2 3">
    <name type="scientific">Gossypium barbadense</name>
    <name type="common">Sea Island cotton</name>
    <name type="synonym">Hibiscus barbadensis</name>
    <dbReference type="NCBI Taxonomy" id="3634"/>
    <lineage>
        <taxon>Eukaryota</taxon>
        <taxon>Viridiplantae</taxon>
        <taxon>Streptophyta</taxon>
        <taxon>Embryophyta</taxon>
        <taxon>Tracheophyta</taxon>
        <taxon>Spermatophyta</taxon>
        <taxon>Magnoliopsida</taxon>
        <taxon>eudicotyledons</taxon>
        <taxon>Gunneridae</taxon>
        <taxon>Pentapetalae</taxon>
        <taxon>rosids</taxon>
        <taxon>malvids</taxon>
        <taxon>Malvales</taxon>
        <taxon>Malvaceae</taxon>
        <taxon>Malvoideae</taxon>
        <taxon>Gossypium</taxon>
    </lineage>
</organism>
<dbReference type="GO" id="GO:0003676">
    <property type="term" value="F:nucleic acid binding"/>
    <property type="evidence" value="ECO:0007669"/>
    <property type="project" value="InterPro"/>
</dbReference>
<accession>A0A2P5WKT5</accession>
<feature type="domain" description="RNase H type-1" evidence="1">
    <location>
        <begin position="222"/>
        <end position="293"/>
    </location>
</feature>
<gene>
    <name evidence="2" type="ORF">GOBAR_AA28987</name>
</gene>
<sequence>MLEKDLNSEYFNQLNNATEQMERPMGFELGNIEWRSLSTLSSLTIFMAEKEPFRMQNFAFLPKSSLVKPYCTNNPIVSMSIKCSLEIAITSLKALFEHVDFWTPTQLNSLALSPCTNFNEGSKRENLIKREFSKEEAEAICKILLVNQNAKDKLIWNWNADGNYWRNASFFRNSNNTNVRIVESVKNCYKDFTESNVRSQRTYGYSPCCQSRSPNFNFIKVNFDASFKASNNIGGVGVVLRDIERFVVGVTALKLPIAANAATAEAIAAVKAIETAIDMGFSYVSIEGDARVILKG</sequence>
<dbReference type="PANTHER" id="PTHR47074">
    <property type="entry name" value="BNAC02G40300D PROTEIN"/>
    <property type="match status" value="1"/>
</dbReference>
<dbReference type="Gene3D" id="3.30.420.10">
    <property type="entry name" value="Ribonuclease H-like superfamily/Ribonuclease H"/>
    <property type="match status" value="1"/>
</dbReference>
<name>A0A2P5WKT5_GOSBA</name>
<dbReference type="GO" id="GO:0004523">
    <property type="term" value="F:RNA-DNA hybrid ribonuclease activity"/>
    <property type="evidence" value="ECO:0007669"/>
    <property type="project" value="InterPro"/>
</dbReference>
<evidence type="ECO:0000259" key="1">
    <source>
        <dbReference type="Pfam" id="PF13456"/>
    </source>
</evidence>
<dbReference type="InterPro" id="IPR002156">
    <property type="entry name" value="RNaseH_domain"/>
</dbReference>
<evidence type="ECO:0000313" key="3">
    <source>
        <dbReference type="Proteomes" id="UP000239757"/>
    </source>
</evidence>
<dbReference type="OrthoDB" id="998887at2759"/>
<protein>
    <recommendedName>
        <fullName evidence="1">RNase H type-1 domain-containing protein</fullName>
    </recommendedName>
</protein>
<dbReference type="AlphaFoldDB" id="A0A2P5WKT5"/>
<proteinExistence type="predicted"/>
<dbReference type="SUPFAM" id="SSF53098">
    <property type="entry name" value="Ribonuclease H-like"/>
    <property type="match status" value="1"/>
</dbReference>
<dbReference type="Proteomes" id="UP000239757">
    <property type="component" value="Unassembled WGS sequence"/>
</dbReference>
<dbReference type="Pfam" id="PF13456">
    <property type="entry name" value="RVT_3"/>
    <property type="match status" value="1"/>
</dbReference>
<dbReference type="EMBL" id="KZ667246">
    <property type="protein sequence ID" value="PPR91690.1"/>
    <property type="molecule type" value="Genomic_DNA"/>
</dbReference>
<reference evidence="2 3" key="1">
    <citation type="submission" date="2015-01" db="EMBL/GenBank/DDBJ databases">
        <title>Genome of allotetraploid Gossypium barbadense reveals genomic plasticity and fiber elongation in cotton evolution.</title>
        <authorList>
            <person name="Chen X."/>
            <person name="Liu X."/>
            <person name="Zhao B."/>
            <person name="Zheng H."/>
            <person name="Hu Y."/>
            <person name="Lu G."/>
            <person name="Yang C."/>
            <person name="Chen J."/>
            <person name="Shan C."/>
            <person name="Zhang L."/>
            <person name="Zhou Y."/>
            <person name="Wang L."/>
            <person name="Guo W."/>
            <person name="Bai Y."/>
            <person name="Ruan J."/>
            <person name="Shangguan X."/>
            <person name="Mao Y."/>
            <person name="Jiang J."/>
            <person name="Zhu Y."/>
            <person name="Lei J."/>
            <person name="Kang H."/>
            <person name="Chen S."/>
            <person name="He X."/>
            <person name="Wang R."/>
            <person name="Wang Y."/>
            <person name="Chen J."/>
            <person name="Wang L."/>
            <person name="Yu S."/>
            <person name="Wang B."/>
            <person name="Wei J."/>
            <person name="Song S."/>
            <person name="Lu X."/>
            <person name="Gao Z."/>
            <person name="Gu W."/>
            <person name="Deng X."/>
            <person name="Ma D."/>
            <person name="Wang S."/>
            <person name="Liang W."/>
            <person name="Fang L."/>
            <person name="Cai C."/>
            <person name="Zhu X."/>
            <person name="Zhou B."/>
            <person name="Zhang Y."/>
            <person name="Chen Z."/>
            <person name="Xu S."/>
            <person name="Zhu R."/>
            <person name="Wang S."/>
            <person name="Zhang T."/>
            <person name="Zhao G."/>
        </authorList>
    </citation>
    <scope>NUCLEOTIDE SEQUENCE [LARGE SCALE GENOMIC DNA]</scope>
    <source>
        <strain evidence="3">cv. Xinhai21</strain>
        <tissue evidence="2">Leaf</tissue>
    </source>
</reference>
<dbReference type="PANTHER" id="PTHR47074:SF48">
    <property type="entry name" value="POLYNUCLEOTIDYL TRANSFERASE, RIBONUCLEASE H-LIKE SUPERFAMILY PROTEIN"/>
    <property type="match status" value="1"/>
</dbReference>
<dbReference type="InterPro" id="IPR052929">
    <property type="entry name" value="RNase_H-like_EbsB-rel"/>
</dbReference>
<dbReference type="InterPro" id="IPR012337">
    <property type="entry name" value="RNaseH-like_sf"/>
</dbReference>
<evidence type="ECO:0000313" key="2">
    <source>
        <dbReference type="EMBL" id="PPR91690.1"/>
    </source>
</evidence>
<dbReference type="InterPro" id="IPR036397">
    <property type="entry name" value="RNaseH_sf"/>
</dbReference>